<gene>
    <name evidence="1" type="ORF">NDU88_002980</name>
</gene>
<comment type="caution">
    <text evidence="1">The sequence shown here is derived from an EMBL/GenBank/DDBJ whole genome shotgun (WGS) entry which is preliminary data.</text>
</comment>
<dbReference type="AlphaFoldDB" id="A0AAV7KUA0"/>
<accession>A0AAV7KUA0</accession>
<keyword evidence="2" id="KW-1185">Reference proteome</keyword>
<evidence type="ECO:0000313" key="1">
    <source>
        <dbReference type="EMBL" id="KAJ1082815.1"/>
    </source>
</evidence>
<protein>
    <submittedName>
        <fullName evidence="1">Uncharacterized protein</fullName>
    </submittedName>
</protein>
<organism evidence="1 2">
    <name type="scientific">Pleurodeles waltl</name>
    <name type="common">Iberian ribbed newt</name>
    <dbReference type="NCBI Taxonomy" id="8319"/>
    <lineage>
        <taxon>Eukaryota</taxon>
        <taxon>Metazoa</taxon>
        <taxon>Chordata</taxon>
        <taxon>Craniata</taxon>
        <taxon>Vertebrata</taxon>
        <taxon>Euteleostomi</taxon>
        <taxon>Amphibia</taxon>
        <taxon>Batrachia</taxon>
        <taxon>Caudata</taxon>
        <taxon>Salamandroidea</taxon>
        <taxon>Salamandridae</taxon>
        <taxon>Pleurodelinae</taxon>
        <taxon>Pleurodeles</taxon>
    </lineage>
</organism>
<proteinExistence type="predicted"/>
<dbReference type="EMBL" id="JANPWB010000016">
    <property type="protein sequence ID" value="KAJ1082815.1"/>
    <property type="molecule type" value="Genomic_DNA"/>
</dbReference>
<evidence type="ECO:0000313" key="2">
    <source>
        <dbReference type="Proteomes" id="UP001066276"/>
    </source>
</evidence>
<reference evidence="1" key="1">
    <citation type="journal article" date="2022" name="bioRxiv">
        <title>Sequencing and chromosome-scale assembly of the giantPleurodeles waltlgenome.</title>
        <authorList>
            <person name="Brown T."/>
            <person name="Elewa A."/>
            <person name="Iarovenko S."/>
            <person name="Subramanian E."/>
            <person name="Araus A.J."/>
            <person name="Petzold A."/>
            <person name="Susuki M."/>
            <person name="Suzuki K.-i.T."/>
            <person name="Hayashi T."/>
            <person name="Toyoda A."/>
            <person name="Oliveira C."/>
            <person name="Osipova E."/>
            <person name="Leigh N.D."/>
            <person name="Simon A."/>
            <person name="Yun M.H."/>
        </authorList>
    </citation>
    <scope>NUCLEOTIDE SEQUENCE</scope>
    <source>
        <strain evidence="1">20211129_DDA</strain>
        <tissue evidence="1">Liver</tissue>
    </source>
</reference>
<dbReference type="Proteomes" id="UP001066276">
    <property type="component" value="Chromosome 12"/>
</dbReference>
<sequence>MRGEDAAFAPLALLVYAARILRTLRCQLWGFSELHLLDTPVPPISCHGRGLSSLAADLVWSAPYGRRETWQGAKRVLLERGVIELKLMTQAARP</sequence>
<name>A0AAV7KUA0_PLEWA</name>